<gene>
    <name evidence="1" type="ORF">SAMN05192530_102229</name>
</gene>
<organism evidence="1 2">
    <name type="scientific">Aureimonas jatrophae</name>
    <dbReference type="NCBI Taxonomy" id="1166073"/>
    <lineage>
        <taxon>Bacteria</taxon>
        <taxon>Pseudomonadati</taxon>
        <taxon>Pseudomonadota</taxon>
        <taxon>Alphaproteobacteria</taxon>
        <taxon>Hyphomicrobiales</taxon>
        <taxon>Aurantimonadaceae</taxon>
        <taxon>Aureimonas</taxon>
    </lineage>
</organism>
<reference evidence="1 2" key="1">
    <citation type="submission" date="2016-10" db="EMBL/GenBank/DDBJ databases">
        <authorList>
            <person name="de Groot N.N."/>
        </authorList>
    </citation>
    <scope>NUCLEOTIDE SEQUENCE [LARGE SCALE GENOMIC DNA]</scope>
    <source>
        <strain evidence="2">L7-484,KACC 16230,DSM 25025</strain>
    </source>
</reference>
<dbReference type="Proteomes" id="UP000198793">
    <property type="component" value="Unassembled WGS sequence"/>
</dbReference>
<dbReference type="Gene3D" id="3.30.1460.10">
    <property type="match status" value="1"/>
</dbReference>
<keyword evidence="2" id="KW-1185">Reference proteome</keyword>
<dbReference type="RefSeq" id="WP_139183938.1">
    <property type="nucleotide sequence ID" value="NZ_FNIT01000002.1"/>
</dbReference>
<name>A0A1H0EUY0_9HYPH</name>
<protein>
    <recommendedName>
        <fullName evidence="3">Tir chaperone protein (CesT) family protein</fullName>
    </recommendedName>
</protein>
<dbReference type="STRING" id="1166073.SAMN05192530_102229"/>
<dbReference type="EMBL" id="FNIT01000002">
    <property type="protein sequence ID" value="SDN86079.1"/>
    <property type="molecule type" value="Genomic_DNA"/>
</dbReference>
<evidence type="ECO:0000313" key="2">
    <source>
        <dbReference type="Proteomes" id="UP000198793"/>
    </source>
</evidence>
<dbReference type="AlphaFoldDB" id="A0A1H0EUY0"/>
<evidence type="ECO:0000313" key="1">
    <source>
        <dbReference type="EMBL" id="SDN86079.1"/>
    </source>
</evidence>
<sequence length="123" mass="12710">MTLSTASRDTIAAFAAQLGLPLPASPDGSYSFAFRQSGLVTFTAAEGSERVVMSLARNVQLGDAGEERLLQMAGPDPTTGQFLHTGVTRDGSALLAVSLDEGFDLPTVESGLQRLLAAGRALG</sequence>
<dbReference type="SUPFAM" id="SSF69635">
    <property type="entry name" value="Type III secretory system chaperone-like"/>
    <property type="match status" value="1"/>
</dbReference>
<evidence type="ECO:0008006" key="3">
    <source>
        <dbReference type="Google" id="ProtNLM"/>
    </source>
</evidence>
<accession>A0A1H0EUY0</accession>
<proteinExistence type="predicted"/>
<dbReference type="OrthoDB" id="9838017at2"/>